<sequence length="518" mass="59725">MWEIYVQGSGDPAVMRLVASLLLLNFVAAKKEKKTEPLKEESKKDLSHGFLTDIDWVSFDKAVGIAKDLNKPVFFLIHKSWCGACKGKLVELSKKFVMVNVEDDEEPEEDKYAPDGGYIPRILFLDTNEDLLKTNNEKKYKNHKFFYPLIPQVIDGMERALDEFGGEEASTEDKPKKDEKKKSTEKSDKDQKKSKKDEDKSDDKKKKDKKETKSKAAKEESKAEKTETKEKKPKDEAKSDKKREKSPEKKEKEKKSDKKSKGDKDKEAKEPAKKEDKKDKKSGGKKDKARKTPSNGVINSAFYQSIYRYSIHFYRFLSNRIYDYDSQVGYRRELQNSQRADQPEYTAEYTIDLTTKLDSCVELSSQMSSKEVRSMADSLILRFNVGGRLYSILKTTFSTDSVFFKWFVSHSKSIPFTVDKDGAYFVDRDPDSFGIILNYFRLRKAGQLWEACLPKDPDRLAMLTQEADFFYLPQLRDQAISLLHACRERSDASYINEMLSKSTSCPQGFEKELLDENS</sequence>
<feature type="compositionally biased region" description="Basic and acidic residues" evidence="2">
    <location>
        <begin position="171"/>
        <end position="286"/>
    </location>
</feature>
<dbReference type="Gene3D" id="3.30.710.10">
    <property type="entry name" value="Potassium Channel Kv1.1, Chain A"/>
    <property type="match status" value="1"/>
</dbReference>
<dbReference type="CDD" id="cd18316">
    <property type="entry name" value="BTB_POZ_KCTD-like"/>
    <property type="match status" value="1"/>
</dbReference>
<dbReference type="AlphaFoldDB" id="A0A2A2JLR3"/>
<keyword evidence="1 3" id="KW-0732">Signal</keyword>
<dbReference type="PANTHER" id="PTHR15337:SF11">
    <property type="entry name" value="THIOREDOXIN DOMAIN-CONTAINING PROTEIN"/>
    <property type="match status" value="1"/>
</dbReference>
<dbReference type="SUPFAM" id="SSF52833">
    <property type="entry name" value="Thioredoxin-like"/>
    <property type="match status" value="1"/>
</dbReference>
<evidence type="ECO:0000313" key="6">
    <source>
        <dbReference type="Proteomes" id="UP000218231"/>
    </source>
</evidence>
<evidence type="ECO:0000313" key="5">
    <source>
        <dbReference type="EMBL" id="PAV62551.1"/>
    </source>
</evidence>
<dbReference type="Proteomes" id="UP000218231">
    <property type="component" value="Unassembled WGS sequence"/>
</dbReference>
<feature type="signal peptide" evidence="3">
    <location>
        <begin position="1"/>
        <end position="29"/>
    </location>
</feature>
<accession>A0A2A2JLR3</accession>
<protein>
    <recommendedName>
        <fullName evidence="4">Potassium channel tetramerisation-type BTB domain-containing protein</fullName>
    </recommendedName>
</protein>
<dbReference type="PANTHER" id="PTHR15337">
    <property type="entry name" value="ANTERIOR GRADIENT PROTEIN-RELATED"/>
    <property type="match status" value="1"/>
</dbReference>
<evidence type="ECO:0000256" key="3">
    <source>
        <dbReference type="SAM" id="SignalP"/>
    </source>
</evidence>
<evidence type="ECO:0000256" key="2">
    <source>
        <dbReference type="SAM" id="MobiDB-lite"/>
    </source>
</evidence>
<dbReference type="SUPFAM" id="SSF54695">
    <property type="entry name" value="POZ domain"/>
    <property type="match status" value="1"/>
</dbReference>
<dbReference type="InterPro" id="IPR011333">
    <property type="entry name" value="SKP1/BTB/POZ_sf"/>
</dbReference>
<proteinExistence type="predicted"/>
<dbReference type="OrthoDB" id="262308at2759"/>
<keyword evidence="6" id="KW-1185">Reference proteome</keyword>
<evidence type="ECO:0000256" key="1">
    <source>
        <dbReference type="ARBA" id="ARBA00022729"/>
    </source>
</evidence>
<name>A0A2A2JLR3_9BILA</name>
<dbReference type="GO" id="GO:0005783">
    <property type="term" value="C:endoplasmic reticulum"/>
    <property type="evidence" value="ECO:0007669"/>
    <property type="project" value="TreeGrafter"/>
</dbReference>
<dbReference type="InterPro" id="IPR051099">
    <property type="entry name" value="AGR/TXD"/>
</dbReference>
<comment type="caution">
    <text evidence="5">The sequence shown here is derived from an EMBL/GenBank/DDBJ whole genome shotgun (WGS) entry which is preliminary data.</text>
</comment>
<feature type="chain" id="PRO_5013104494" description="Potassium channel tetramerisation-type BTB domain-containing protein" evidence="3">
    <location>
        <begin position="30"/>
        <end position="518"/>
    </location>
</feature>
<dbReference type="Pfam" id="PF02214">
    <property type="entry name" value="BTB_2"/>
    <property type="match status" value="1"/>
</dbReference>
<dbReference type="GO" id="GO:0051260">
    <property type="term" value="P:protein homooligomerization"/>
    <property type="evidence" value="ECO:0007669"/>
    <property type="project" value="InterPro"/>
</dbReference>
<dbReference type="STRING" id="2018661.A0A2A2JLR3"/>
<reference evidence="5 6" key="1">
    <citation type="journal article" date="2017" name="Curr. Biol.">
        <title>Genome architecture and evolution of a unichromosomal asexual nematode.</title>
        <authorList>
            <person name="Fradin H."/>
            <person name="Zegar C."/>
            <person name="Gutwein M."/>
            <person name="Lucas J."/>
            <person name="Kovtun M."/>
            <person name="Corcoran D."/>
            <person name="Baugh L.R."/>
            <person name="Kiontke K."/>
            <person name="Gunsalus K."/>
            <person name="Fitch D.H."/>
            <person name="Piano F."/>
        </authorList>
    </citation>
    <scope>NUCLEOTIDE SEQUENCE [LARGE SCALE GENOMIC DNA]</scope>
    <source>
        <strain evidence="5">PF1309</strain>
    </source>
</reference>
<gene>
    <name evidence="5" type="ORF">WR25_00169</name>
</gene>
<feature type="domain" description="Potassium channel tetramerisation-type BTB" evidence="4">
    <location>
        <begin position="382"/>
        <end position="475"/>
    </location>
</feature>
<evidence type="ECO:0000259" key="4">
    <source>
        <dbReference type="Pfam" id="PF02214"/>
    </source>
</evidence>
<feature type="region of interest" description="Disordered" evidence="2">
    <location>
        <begin position="165"/>
        <end position="295"/>
    </location>
</feature>
<dbReference type="InterPro" id="IPR003131">
    <property type="entry name" value="T1-type_BTB"/>
</dbReference>
<dbReference type="InterPro" id="IPR036249">
    <property type="entry name" value="Thioredoxin-like_sf"/>
</dbReference>
<dbReference type="Gene3D" id="3.40.30.10">
    <property type="entry name" value="Glutaredoxin"/>
    <property type="match status" value="1"/>
</dbReference>
<dbReference type="EMBL" id="LIAE01010359">
    <property type="protein sequence ID" value="PAV62551.1"/>
    <property type="molecule type" value="Genomic_DNA"/>
</dbReference>
<organism evidence="5 6">
    <name type="scientific">Diploscapter pachys</name>
    <dbReference type="NCBI Taxonomy" id="2018661"/>
    <lineage>
        <taxon>Eukaryota</taxon>
        <taxon>Metazoa</taxon>
        <taxon>Ecdysozoa</taxon>
        <taxon>Nematoda</taxon>
        <taxon>Chromadorea</taxon>
        <taxon>Rhabditida</taxon>
        <taxon>Rhabditina</taxon>
        <taxon>Rhabditomorpha</taxon>
        <taxon>Rhabditoidea</taxon>
        <taxon>Rhabditidae</taxon>
        <taxon>Diploscapter</taxon>
    </lineage>
</organism>